<proteinExistence type="predicted"/>
<comment type="caution">
    <text evidence="1">The sequence shown here is derived from an EMBL/GenBank/DDBJ whole genome shotgun (WGS) entry which is preliminary data.</text>
</comment>
<evidence type="ECO:0000313" key="2">
    <source>
        <dbReference type="Proteomes" id="UP000177723"/>
    </source>
</evidence>
<reference evidence="1 2" key="1">
    <citation type="journal article" date="2016" name="Nat. Commun.">
        <title>Thousands of microbial genomes shed light on interconnected biogeochemical processes in an aquifer system.</title>
        <authorList>
            <person name="Anantharaman K."/>
            <person name="Brown C.T."/>
            <person name="Hug L.A."/>
            <person name="Sharon I."/>
            <person name="Castelle C.J."/>
            <person name="Probst A.J."/>
            <person name="Thomas B.C."/>
            <person name="Singh A."/>
            <person name="Wilkins M.J."/>
            <person name="Karaoz U."/>
            <person name="Brodie E.L."/>
            <person name="Williams K.H."/>
            <person name="Hubbard S.S."/>
            <person name="Banfield J.F."/>
        </authorList>
    </citation>
    <scope>NUCLEOTIDE SEQUENCE [LARGE SCALE GENOMIC DNA]</scope>
</reference>
<dbReference type="AlphaFoldDB" id="A0A1F5WS87"/>
<gene>
    <name evidence="1" type="ORF">A3F23_02985</name>
</gene>
<protein>
    <submittedName>
        <fullName evidence="1">Uncharacterized protein</fullName>
    </submittedName>
</protein>
<organism evidence="1 2">
    <name type="scientific">Candidatus Giovannonibacteria bacterium RIFCSPHIGHO2_12_FULL_43_15</name>
    <dbReference type="NCBI Taxonomy" id="1798341"/>
    <lineage>
        <taxon>Bacteria</taxon>
        <taxon>Candidatus Giovannoniibacteriota</taxon>
    </lineage>
</organism>
<dbReference type="Proteomes" id="UP000177723">
    <property type="component" value="Unassembled WGS sequence"/>
</dbReference>
<evidence type="ECO:0000313" key="1">
    <source>
        <dbReference type="EMBL" id="OGF78141.1"/>
    </source>
</evidence>
<dbReference type="EMBL" id="MFHT01000004">
    <property type="protein sequence ID" value="OGF78141.1"/>
    <property type="molecule type" value="Genomic_DNA"/>
</dbReference>
<name>A0A1F5WS87_9BACT</name>
<accession>A0A1F5WS87</accession>
<sequence length="78" mass="9118">MSEIGSIIIYQLDFLIPGMAPSFASSLKHILQSSKSRIYPLFRPQRKHLRTVLEENLGFFFERATTDVFAILFFERYS</sequence>